<organism evidence="1 2">
    <name type="scientific">Acinetobacter rudis CIP 110305</name>
    <dbReference type="NCBI Taxonomy" id="421052"/>
    <lineage>
        <taxon>Bacteria</taxon>
        <taxon>Pseudomonadati</taxon>
        <taxon>Pseudomonadota</taxon>
        <taxon>Gammaproteobacteria</taxon>
        <taxon>Moraxellales</taxon>
        <taxon>Moraxellaceae</taxon>
        <taxon>Acinetobacter</taxon>
    </lineage>
</organism>
<sequence length="78" mass="9371">MPMIRFITSYTYDNAQKLQMSKIVQNAMEQFFDTPKNDRFHIFEHFNQGQILVDPDYWVKTARTERFILLYITSGKDS</sequence>
<proteinExistence type="predicted"/>
<dbReference type="STRING" id="632955.GCA_000829675_03305"/>
<keyword evidence="2" id="KW-1185">Reference proteome</keyword>
<protein>
    <submittedName>
        <fullName evidence="1">Uncharacterized protein</fullName>
    </submittedName>
</protein>
<dbReference type="OrthoDB" id="9804765at2"/>
<gene>
    <name evidence="1" type="ORF">F945_02974</name>
</gene>
<comment type="caution">
    <text evidence="1">The sequence shown here is derived from an EMBL/GenBank/DDBJ whole genome shotgun (WGS) entry which is preliminary data.</text>
</comment>
<name>S3MSC7_9GAMM</name>
<dbReference type="InterPro" id="IPR014347">
    <property type="entry name" value="Tautomerase/MIF_sf"/>
</dbReference>
<accession>S3MSC7</accession>
<evidence type="ECO:0000313" key="2">
    <source>
        <dbReference type="Proteomes" id="UP000014568"/>
    </source>
</evidence>
<dbReference type="EMBL" id="ATGI01000036">
    <property type="protein sequence ID" value="EPF70730.1"/>
    <property type="molecule type" value="Genomic_DNA"/>
</dbReference>
<dbReference type="Proteomes" id="UP000014568">
    <property type="component" value="Unassembled WGS sequence"/>
</dbReference>
<dbReference type="eggNOG" id="COG1942">
    <property type="taxonomic scope" value="Bacteria"/>
</dbReference>
<dbReference type="SUPFAM" id="SSF55331">
    <property type="entry name" value="Tautomerase/MIF"/>
    <property type="match status" value="1"/>
</dbReference>
<dbReference type="HOGENOM" id="CLU_2613989_0_0_6"/>
<dbReference type="Gene3D" id="3.30.429.10">
    <property type="entry name" value="Macrophage Migration Inhibitory Factor"/>
    <property type="match status" value="1"/>
</dbReference>
<reference evidence="1 2" key="1">
    <citation type="submission" date="2013-06" db="EMBL/GenBank/DDBJ databases">
        <title>The Genome Sequence of Acinetobacter rudis CIP 110305.</title>
        <authorList>
            <consortium name="The Broad Institute Genome Sequencing Platform"/>
            <consortium name="The Broad Institute Genome Sequencing Center for Infectious Disease"/>
            <person name="Cerqueira G."/>
            <person name="Feldgarden M."/>
            <person name="Courvalin P."/>
            <person name="Perichon B."/>
            <person name="Grillot-Courvalin C."/>
            <person name="Clermont D."/>
            <person name="Rocha E."/>
            <person name="Yoon E.-J."/>
            <person name="Nemec A."/>
            <person name="Young S.K."/>
            <person name="Zeng Q."/>
            <person name="Gargeya S."/>
            <person name="Fitzgerald M."/>
            <person name="Abouelleil A."/>
            <person name="Alvarado L."/>
            <person name="Berlin A.M."/>
            <person name="Chapman S.B."/>
            <person name="Dewar J."/>
            <person name="Goldberg J."/>
            <person name="Griggs A."/>
            <person name="Gujja S."/>
            <person name="Hansen M."/>
            <person name="Howarth C."/>
            <person name="Imamovic A."/>
            <person name="Larimer J."/>
            <person name="McCowan C."/>
            <person name="Murphy C."/>
            <person name="Pearson M."/>
            <person name="Priest M."/>
            <person name="Roberts A."/>
            <person name="Saif S."/>
            <person name="Shea T."/>
            <person name="Sykes S."/>
            <person name="Wortman J."/>
            <person name="Nusbaum C."/>
            <person name="Birren B."/>
        </authorList>
    </citation>
    <scope>NUCLEOTIDE SEQUENCE [LARGE SCALE GENOMIC DNA]</scope>
    <source>
        <strain evidence="1 2">CIP 110305</strain>
    </source>
</reference>
<dbReference type="RefSeq" id="WP_016657349.1">
    <property type="nucleotide sequence ID" value="NZ_KE340354.1"/>
</dbReference>
<dbReference type="PATRIC" id="fig|421052.3.peg.2903"/>
<dbReference type="AlphaFoldDB" id="S3MSC7"/>
<evidence type="ECO:0000313" key="1">
    <source>
        <dbReference type="EMBL" id="EPF70730.1"/>
    </source>
</evidence>